<feature type="compositionally biased region" description="Low complexity" evidence="1">
    <location>
        <begin position="593"/>
        <end position="609"/>
    </location>
</feature>
<sequence length="1205" mass="138518">MATTATQQIALDNALVSPEKQVEISKCNMRINSEKTQKEPTYQVVLDTLALTTCYPAFLITIDKKRFSIDMEVFKEILQICLRLLDQEFDEPPSEEEILDSFIKDLPHWLVGDISLDKIRLSRAQILWGMYYKKNIDFVALLWEDYAFQIDNKDVKKHEKMYYPRFIKAIIHQFLSKDKSISMRNKIYGTLPPIRPILHSQLYCTPKPKKGLYKKNNDLKNPTTKDIPFISLKKRSLKKKYAPAKKYVSSKKPSRKQSTGVQIRDTPGVSVSKKKAPAITDKSKGIDLMSGATLLEDAQMRKFLNGAKGKFILLNQVAQGESGDDDDSNDDDDSDIVCNKKSMKKSVHTLENYESSDDENEHVNKEEYDHIDDELYKDVNVKLKDVEHGEEGKGGVVEAHLGTRLGDSIQKAFRSYTAEFKKKAQAEKKRYINLVEKSVKDIINDEVKTQLPQILPKEVSDFATHVIQSTITESLENVVLAKSSSQPQSTYKAVVSLTEFELKKIILDKMQKSQSYRRAKEDKELYDGLVKSSYKLDKDLFESYGKAYSLKRDHEDKDKDEDPPAGSDQGLKRWKTSKDAKPSKSPKSKESKSSSSKGTKSQPKSSSKSTKAEESVFEAADIDMPQNQGSDLDNTSEQPNVKAALKPKEPERPLTPDSNWNIDNLTQNHLVGPAFNLLKGICRSRMEPEYNIKECRQVVHVDYFINNDLEYLRGGRSSRKYTTSTTKTKASKYDIQGIKDMVMSLWSPVKVAYDRHVVWGTSHRWYDYGYLEEIEVQKEDQQLYNFKEGDFPRLHLQDIEDMLLLLVQKNCPILKEMSFLTWVWDYECLPDVLSDISNITPYTTYNNPQGIIYEDKYKRNMLMRTDELYKFSDGTLTSIRSILYDIALNPRTDYLPKFISCYYFKDEVVLRKLRSIFTSVYVAVQKLKKDSWKEKAYKAGKRLLYVKRNKAISLGNVTSKVDNPDDEEDTRSSQEYMNDIEMKFHERFLLAKSKRFFKKGTQWFSGAKATDQTECHKCVRKGHFARDGFSKTSVPLYSSPFQNKTQPNFISSSQQHKPKLRPNKDFEAKYNKVKAKLAFLSSGASTSKSLQVRNQGLVVEAYEWMKRKCLLMTMKLLELRKCIFDLLSMRYEGVNTMLYLLEKGSLTSLAILLQHVFNNTTTSFQQQSNQVSFVVFGKLPAINGFDIHLPVAVCSTIVNSLFQNM</sequence>
<feature type="region of interest" description="Disordered" evidence="1">
    <location>
        <begin position="320"/>
        <end position="339"/>
    </location>
</feature>
<feature type="non-terminal residue" evidence="2">
    <location>
        <position position="1205"/>
    </location>
</feature>
<feature type="compositionally biased region" description="Basic and acidic residues" evidence="1">
    <location>
        <begin position="576"/>
        <end position="592"/>
    </location>
</feature>
<gene>
    <name evidence="2" type="ORF">Tco_0677435</name>
</gene>
<comment type="caution">
    <text evidence="2">The sequence shown here is derived from an EMBL/GenBank/DDBJ whole genome shotgun (WGS) entry which is preliminary data.</text>
</comment>
<feature type="compositionally biased region" description="Basic residues" evidence="1">
    <location>
        <begin position="242"/>
        <end position="255"/>
    </location>
</feature>
<evidence type="ECO:0000313" key="2">
    <source>
        <dbReference type="EMBL" id="GJS62871.1"/>
    </source>
</evidence>
<feature type="compositionally biased region" description="Polar residues" evidence="1">
    <location>
        <begin position="625"/>
        <end position="639"/>
    </location>
</feature>
<reference evidence="2" key="2">
    <citation type="submission" date="2022-01" db="EMBL/GenBank/DDBJ databases">
        <authorList>
            <person name="Yamashiro T."/>
            <person name="Shiraishi A."/>
            <person name="Satake H."/>
            <person name="Nakayama K."/>
        </authorList>
    </citation>
    <scope>NUCLEOTIDE SEQUENCE</scope>
</reference>
<feature type="compositionally biased region" description="Acidic residues" evidence="1">
    <location>
        <begin position="322"/>
        <end position="335"/>
    </location>
</feature>
<accession>A0ABQ4XCE7</accession>
<reference evidence="2" key="1">
    <citation type="journal article" date="2022" name="Int. J. Mol. Sci.">
        <title>Draft Genome of Tanacetum Coccineum: Genomic Comparison of Closely Related Tanacetum-Family Plants.</title>
        <authorList>
            <person name="Yamashiro T."/>
            <person name="Shiraishi A."/>
            <person name="Nakayama K."/>
            <person name="Satake H."/>
        </authorList>
    </citation>
    <scope>NUCLEOTIDE SEQUENCE</scope>
</reference>
<proteinExistence type="predicted"/>
<dbReference type="EMBL" id="BQNB010009391">
    <property type="protein sequence ID" value="GJS62871.1"/>
    <property type="molecule type" value="Genomic_DNA"/>
</dbReference>
<name>A0ABQ4XCE7_9ASTR</name>
<feature type="region of interest" description="Disordered" evidence="1">
    <location>
        <begin position="242"/>
        <end position="276"/>
    </location>
</feature>
<protein>
    <submittedName>
        <fullName evidence="2">Uncharacterized protein</fullName>
    </submittedName>
</protein>
<keyword evidence="3" id="KW-1185">Reference proteome</keyword>
<evidence type="ECO:0000256" key="1">
    <source>
        <dbReference type="SAM" id="MobiDB-lite"/>
    </source>
</evidence>
<organism evidence="2 3">
    <name type="scientific">Tanacetum coccineum</name>
    <dbReference type="NCBI Taxonomy" id="301880"/>
    <lineage>
        <taxon>Eukaryota</taxon>
        <taxon>Viridiplantae</taxon>
        <taxon>Streptophyta</taxon>
        <taxon>Embryophyta</taxon>
        <taxon>Tracheophyta</taxon>
        <taxon>Spermatophyta</taxon>
        <taxon>Magnoliopsida</taxon>
        <taxon>eudicotyledons</taxon>
        <taxon>Gunneridae</taxon>
        <taxon>Pentapetalae</taxon>
        <taxon>asterids</taxon>
        <taxon>campanulids</taxon>
        <taxon>Asterales</taxon>
        <taxon>Asteraceae</taxon>
        <taxon>Asteroideae</taxon>
        <taxon>Anthemideae</taxon>
        <taxon>Anthemidinae</taxon>
        <taxon>Tanacetum</taxon>
    </lineage>
</organism>
<feature type="compositionally biased region" description="Basic and acidic residues" evidence="1">
    <location>
        <begin position="552"/>
        <end position="562"/>
    </location>
</feature>
<evidence type="ECO:0000313" key="3">
    <source>
        <dbReference type="Proteomes" id="UP001151760"/>
    </source>
</evidence>
<feature type="region of interest" description="Disordered" evidence="1">
    <location>
        <begin position="552"/>
        <end position="655"/>
    </location>
</feature>
<dbReference type="Proteomes" id="UP001151760">
    <property type="component" value="Unassembled WGS sequence"/>
</dbReference>